<dbReference type="OrthoDB" id="10281502at2759"/>
<proteinExistence type="predicted"/>
<name>A0A9P6XFS8_RHIOR</name>
<dbReference type="AlphaFoldDB" id="A0A9P6XFS8"/>
<organism evidence="1 2">
    <name type="scientific">Rhizopus oryzae</name>
    <name type="common">Mucormycosis agent</name>
    <name type="synonym">Rhizopus arrhizus var. delemar</name>
    <dbReference type="NCBI Taxonomy" id="64495"/>
    <lineage>
        <taxon>Eukaryota</taxon>
        <taxon>Fungi</taxon>
        <taxon>Fungi incertae sedis</taxon>
        <taxon>Mucoromycota</taxon>
        <taxon>Mucoromycotina</taxon>
        <taxon>Mucoromycetes</taxon>
        <taxon>Mucorales</taxon>
        <taxon>Mucorineae</taxon>
        <taxon>Rhizopodaceae</taxon>
        <taxon>Rhizopus</taxon>
    </lineage>
</organism>
<gene>
    <name evidence="1" type="ORF">G6F64_002657</name>
</gene>
<evidence type="ECO:0000313" key="1">
    <source>
        <dbReference type="EMBL" id="KAG1312911.1"/>
    </source>
</evidence>
<dbReference type="EMBL" id="JAANQT010000237">
    <property type="protein sequence ID" value="KAG1312911.1"/>
    <property type="molecule type" value="Genomic_DNA"/>
</dbReference>
<protein>
    <submittedName>
        <fullName evidence="1">Uncharacterized protein</fullName>
    </submittedName>
</protein>
<comment type="caution">
    <text evidence="1">The sequence shown here is derived from an EMBL/GenBank/DDBJ whole genome shotgun (WGS) entry which is preliminary data.</text>
</comment>
<evidence type="ECO:0000313" key="2">
    <source>
        <dbReference type="Proteomes" id="UP000716291"/>
    </source>
</evidence>
<keyword evidence="2" id="KW-1185">Reference proteome</keyword>
<dbReference type="Proteomes" id="UP000716291">
    <property type="component" value="Unassembled WGS sequence"/>
</dbReference>
<sequence>MLSNILAETAAIRSAWWHPYAPNKEDFANLSEYYVFMFTEYFVTLCQQEGYESLMNALLNWLIEYENDASGGIFTFTDENGITVSRYEYALDIAKDVSNHLDEILPIMDLPMPPNDSLVMEPEILTIPSTPSNHSPSPPCELEIQDSNPEKAQEIIDFEELDAYLLKEFNNMNAIEVARNHMTSTYSKYEELLKQQRKVVREKRLLIEELVIEVNYWSHLSFEEPDLNEISIRNYFAQKYAKLRTILPSIHRNPSLKDQIRRQDSWGNKRNHNERLAVYNNHLTLYNNRLLCYNNHSKYQKQNKIIKSKII</sequence>
<reference evidence="1" key="1">
    <citation type="journal article" date="2020" name="Microb. Genom.">
        <title>Genetic diversity of clinical and environmental Mucorales isolates obtained from an investigation of mucormycosis cases among solid organ transplant recipients.</title>
        <authorList>
            <person name="Nguyen M.H."/>
            <person name="Kaul D."/>
            <person name="Muto C."/>
            <person name="Cheng S.J."/>
            <person name="Richter R.A."/>
            <person name="Bruno V.M."/>
            <person name="Liu G."/>
            <person name="Beyhan S."/>
            <person name="Sundermann A.J."/>
            <person name="Mounaud S."/>
            <person name="Pasculle A.W."/>
            <person name="Nierman W.C."/>
            <person name="Driscoll E."/>
            <person name="Cumbie R."/>
            <person name="Clancy C.J."/>
            <person name="Dupont C.L."/>
        </authorList>
    </citation>
    <scope>NUCLEOTIDE SEQUENCE</scope>
    <source>
        <strain evidence="1">GL11</strain>
    </source>
</reference>
<accession>A0A9P6XFS8</accession>